<reference evidence="1" key="2">
    <citation type="journal article" name="Microbiology (Mosc.)">
        <title>Molecular analysis of the anaerobic rumen fungus Orpinomyces - insights into an AT-rich genome.</title>
        <authorList>
            <person name="Nicholson M.J."/>
            <person name="Theodorou M.K."/>
            <person name="Brookman J.L."/>
        </authorList>
    </citation>
    <scope>NUCLEOTIDE SEQUENCE</scope>
    <source>
        <strain evidence="1">OUS1</strain>
    </source>
</reference>
<organism evidence="1">
    <name type="scientific">Orpinomyces sp. OUS1</name>
    <dbReference type="NCBI Taxonomy" id="301046"/>
    <lineage>
        <taxon>Eukaryota</taxon>
        <taxon>Fungi</taxon>
        <taxon>Fungi incertae sedis</taxon>
        <taxon>Chytridiomycota</taxon>
        <taxon>Chytridiomycota incertae sedis</taxon>
        <taxon>Neocallimastigomycetes</taxon>
        <taxon>Neocallimastigales</taxon>
        <taxon>Neocallimastigaceae</taxon>
        <taxon>Orpinomyces</taxon>
    </lineage>
</organism>
<evidence type="ECO:0000313" key="1">
    <source>
        <dbReference type="EMBL" id="CAI29557.1"/>
    </source>
</evidence>
<name>Q5QQN2_9FUNG</name>
<dbReference type="EMBL" id="AJ864627">
    <property type="protein sequence ID" value="CAI29557.1"/>
    <property type="molecule type" value="Genomic_DNA"/>
</dbReference>
<dbReference type="AlphaFoldDB" id="Q5QQN2"/>
<accession>Q5QQN2</accession>
<sequence length="60" mass="7043">INNNIEQKFFISLCQSLGVPFITEDIVNNVKKCGFRSDEYIKKLSIIKEFLEQHNVRNIN</sequence>
<protein>
    <submittedName>
        <fullName evidence="1">Uncharacterized protein</fullName>
    </submittedName>
</protein>
<feature type="non-terminal residue" evidence="1">
    <location>
        <position position="1"/>
    </location>
</feature>
<proteinExistence type="predicted"/>
<reference evidence="1" key="1">
    <citation type="journal article" date="2005" name="Microbiology (Mosc.)">
        <title>Molecular analysis of the anaerobic rumen fungus Orpinomyces - insights into an AT-rich genome.</title>
        <authorList>
            <person name="Nicholson M.J."/>
            <person name="Theodorou M.K."/>
            <person name="Brookman J.L."/>
        </authorList>
    </citation>
    <scope>NUCLEOTIDE SEQUENCE</scope>
    <source>
        <strain evidence="1">OUS1</strain>
    </source>
</reference>
<feature type="non-terminal residue" evidence="1">
    <location>
        <position position="60"/>
    </location>
</feature>